<evidence type="ECO:0000313" key="6">
    <source>
        <dbReference type="Proteomes" id="UP000028411"/>
    </source>
</evidence>
<dbReference type="PANTHER" id="PTHR32347">
    <property type="entry name" value="EFFLUX SYSTEM COMPONENT YKNX-RELATED"/>
    <property type="match status" value="1"/>
</dbReference>
<dbReference type="OrthoDB" id="7477732at2"/>
<comment type="caution">
    <text evidence="5">The sequence shown here is derived from an EMBL/GenBank/DDBJ whole genome shotgun (WGS) entry which is preliminary data.</text>
</comment>
<dbReference type="PATRIC" id="fig|46429.4.peg.2149"/>
<gene>
    <name evidence="5" type="ORF">BV95_02179</name>
</gene>
<protein>
    <submittedName>
        <fullName evidence="5">Uncharacterized protein</fullName>
    </submittedName>
</protein>
<dbReference type="PANTHER" id="PTHR32347:SF29">
    <property type="entry name" value="UPF0194 MEMBRANE PROTEIN YBHG"/>
    <property type="match status" value="1"/>
</dbReference>
<evidence type="ECO:0000256" key="2">
    <source>
        <dbReference type="ARBA" id="ARBA00023054"/>
    </source>
</evidence>
<dbReference type="eggNOG" id="COG1566">
    <property type="taxonomic scope" value="Bacteria"/>
</dbReference>
<name>A0A081REH5_SPHCR</name>
<evidence type="ECO:0000313" key="5">
    <source>
        <dbReference type="EMBL" id="KEQ53598.1"/>
    </source>
</evidence>
<keyword evidence="2 3" id="KW-0175">Coiled coil</keyword>
<dbReference type="GO" id="GO:0030313">
    <property type="term" value="C:cell envelope"/>
    <property type="evidence" value="ECO:0007669"/>
    <property type="project" value="UniProtKB-SubCell"/>
</dbReference>
<proteinExistence type="predicted"/>
<sequence length="393" mass="41909">MIAVQQLLRARHARILLATGLIGVGAMGFAPYILNDVSTQAAINAPLIRLTAAADGTVADLPADGRYFDRTTAIALLNLSQDTGAVADLKAEAELAQTEMSLSQRQLAELNGQTQRLTQRAALFSGAMGARLTADRDAAQADLAGCRAERAEQAANLARTRTLAAQGFISPAGVQKAEAAASLKSSNCESAAARLQAIQVTRNAAQSDVFVGDSYNDAPYAVQQADRLLLQRQMVEKTLSDATARYRQASLRLKDAQARSGYRAPAGTLVWAAAASPGAAIRAGEPVLDLLDCRRRFVQVALPERKAEVIGPGTPADVRMIGSDQWLKGRVVNITGAAGRRKEELLAASNYSLPEDREIMVDVALPAPEPRQINAGRKCDVGRLAEVRFSRRL</sequence>
<dbReference type="InterPro" id="IPR050465">
    <property type="entry name" value="UPF0194_transport"/>
</dbReference>
<evidence type="ECO:0000256" key="1">
    <source>
        <dbReference type="ARBA" id="ARBA00004196"/>
    </source>
</evidence>
<dbReference type="Proteomes" id="UP000028411">
    <property type="component" value="Unassembled WGS sequence"/>
</dbReference>
<comment type="subcellular location">
    <subcellularLocation>
        <location evidence="1">Cell envelope</location>
    </subcellularLocation>
</comment>
<keyword evidence="4" id="KW-0472">Membrane</keyword>
<dbReference type="RefSeq" id="WP_037451221.1">
    <property type="nucleotide sequence ID" value="NZ_JFHR01000021.1"/>
</dbReference>
<evidence type="ECO:0000256" key="4">
    <source>
        <dbReference type="SAM" id="Phobius"/>
    </source>
</evidence>
<keyword evidence="4" id="KW-0812">Transmembrane</keyword>
<dbReference type="EMBL" id="JFHR01000021">
    <property type="protein sequence ID" value="KEQ53598.1"/>
    <property type="molecule type" value="Genomic_DNA"/>
</dbReference>
<keyword evidence="4" id="KW-1133">Transmembrane helix</keyword>
<reference evidence="5 6" key="1">
    <citation type="submission" date="2014-02" db="EMBL/GenBank/DDBJ databases">
        <title>Whole genome sequence of Sphingobium chlorophenolicum NBRC 16172.</title>
        <authorList>
            <person name="Gan H.M."/>
            <person name="Gan H.Y."/>
            <person name="Chew T.H."/>
            <person name="Savka M.A."/>
        </authorList>
    </citation>
    <scope>NUCLEOTIDE SEQUENCE [LARGE SCALE GENOMIC DNA]</scope>
    <source>
        <strain evidence="5 6">NBRC 16172</strain>
    </source>
</reference>
<feature type="transmembrane region" description="Helical" evidence="4">
    <location>
        <begin position="12"/>
        <end position="34"/>
    </location>
</feature>
<accession>A0A081REH5</accession>
<dbReference type="AlphaFoldDB" id="A0A081REH5"/>
<feature type="coiled-coil region" evidence="3">
    <location>
        <begin position="86"/>
        <end position="120"/>
    </location>
</feature>
<evidence type="ECO:0000256" key="3">
    <source>
        <dbReference type="SAM" id="Coils"/>
    </source>
</evidence>
<organism evidence="5 6">
    <name type="scientific">Sphingobium chlorophenolicum</name>
    <dbReference type="NCBI Taxonomy" id="46429"/>
    <lineage>
        <taxon>Bacteria</taxon>
        <taxon>Pseudomonadati</taxon>
        <taxon>Pseudomonadota</taxon>
        <taxon>Alphaproteobacteria</taxon>
        <taxon>Sphingomonadales</taxon>
        <taxon>Sphingomonadaceae</taxon>
        <taxon>Sphingobium</taxon>
    </lineage>
</organism>